<keyword evidence="5" id="KW-0997">Cell inner membrane</keyword>
<feature type="region of interest" description="Disordered" evidence="10">
    <location>
        <begin position="104"/>
        <end position="124"/>
    </location>
</feature>
<evidence type="ECO:0000256" key="3">
    <source>
        <dbReference type="ARBA" id="ARBA00022448"/>
    </source>
</evidence>
<evidence type="ECO:0000313" key="14">
    <source>
        <dbReference type="Proteomes" id="UP001484239"/>
    </source>
</evidence>
<protein>
    <submittedName>
        <fullName evidence="13">TonB family protein</fullName>
    </submittedName>
</protein>
<keyword evidence="9 11" id="KW-0472">Membrane</keyword>
<dbReference type="EMBL" id="JBBHLI010000009">
    <property type="protein sequence ID" value="MEK9502096.1"/>
    <property type="molecule type" value="Genomic_DNA"/>
</dbReference>
<dbReference type="SUPFAM" id="SSF74653">
    <property type="entry name" value="TolA/TonB C-terminal domain"/>
    <property type="match status" value="1"/>
</dbReference>
<evidence type="ECO:0000256" key="7">
    <source>
        <dbReference type="ARBA" id="ARBA00022927"/>
    </source>
</evidence>
<keyword evidence="8 11" id="KW-1133">Transmembrane helix</keyword>
<reference evidence="13 14" key="1">
    <citation type="submission" date="2024-02" db="EMBL/GenBank/DDBJ databases">
        <title>A novel Gemmatimonadota bacterium.</title>
        <authorList>
            <person name="Du Z.-J."/>
            <person name="Ye Y.-Q."/>
        </authorList>
    </citation>
    <scope>NUCLEOTIDE SEQUENCE [LARGE SCALE GENOMIC DNA]</scope>
    <source>
        <strain evidence="13 14">DH-20</strain>
    </source>
</reference>
<comment type="similarity">
    <text evidence="2">Belongs to the TonB family.</text>
</comment>
<evidence type="ECO:0000256" key="4">
    <source>
        <dbReference type="ARBA" id="ARBA00022475"/>
    </source>
</evidence>
<proteinExistence type="inferred from homology"/>
<evidence type="ECO:0000256" key="5">
    <source>
        <dbReference type="ARBA" id="ARBA00022519"/>
    </source>
</evidence>
<evidence type="ECO:0000259" key="12">
    <source>
        <dbReference type="PROSITE" id="PS52015"/>
    </source>
</evidence>
<feature type="transmembrane region" description="Helical" evidence="11">
    <location>
        <begin position="28"/>
        <end position="47"/>
    </location>
</feature>
<keyword evidence="6 11" id="KW-0812">Transmembrane</keyword>
<dbReference type="InterPro" id="IPR037682">
    <property type="entry name" value="TonB_C"/>
</dbReference>
<dbReference type="NCBIfam" id="TIGR01352">
    <property type="entry name" value="tonB_Cterm"/>
    <property type="match status" value="1"/>
</dbReference>
<comment type="caution">
    <text evidence="13">The sequence shown here is derived from an EMBL/GenBank/DDBJ whole genome shotgun (WGS) entry which is preliminary data.</text>
</comment>
<keyword evidence="3" id="KW-0813">Transport</keyword>
<accession>A0ABU9EBK5</accession>
<comment type="subcellular location">
    <subcellularLocation>
        <location evidence="1">Cell inner membrane</location>
        <topology evidence="1">Single-pass membrane protein</topology>
        <orientation evidence="1">Periplasmic side</orientation>
    </subcellularLocation>
</comment>
<name>A0ABU9EBK5_9BACT</name>
<dbReference type="PANTHER" id="PTHR33446:SF2">
    <property type="entry name" value="PROTEIN TONB"/>
    <property type="match status" value="1"/>
</dbReference>
<dbReference type="InterPro" id="IPR006260">
    <property type="entry name" value="TonB/TolA_C"/>
</dbReference>
<feature type="domain" description="TonB C-terminal" evidence="12">
    <location>
        <begin position="138"/>
        <end position="228"/>
    </location>
</feature>
<sequence>MTAQAVPSDTGFTGETANDRLKKSWDNWFWGSIMAAVLVHFMVFQFWPQMNAEDVSFVAAEMEAIELPPEIEIPPPPEAISRPATPVIAEAEVAEDITIAPTTFEDNPVSELPPPPDNSGNADVSTNPTFTPYTVAPDLINRNDVGRALEREYPPLLRDAGIGGTTRVWFFIDEDGRVQDTRVETSSGHAQLDDAALKVADMMRFTAALNRDKKVPVWVAFPITFQVR</sequence>
<dbReference type="PROSITE" id="PS52015">
    <property type="entry name" value="TONB_CTD"/>
    <property type="match status" value="1"/>
</dbReference>
<evidence type="ECO:0000256" key="10">
    <source>
        <dbReference type="SAM" id="MobiDB-lite"/>
    </source>
</evidence>
<evidence type="ECO:0000256" key="9">
    <source>
        <dbReference type="ARBA" id="ARBA00023136"/>
    </source>
</evidence>
<evidence type="ECO:0000256" key="8">
    <source>
        <dbReference type="ARBA" id="ARBA00022989"/>
    </source>
</evidence>
<dbReference type="Gene3D" id="3.30.1150.10">
    <property type="match status" value="1"/>
</dbReference>
<evidence type="ECO:0000313" key="13">
    <source>
        <dbReference type="EMBL" id="MEK9502096.1"/>
    </source>
</evidence>
<evidence type="ECO:0000256" key="11">
    <source>
        <dbReference type="SAM" id="Phobius"/>
    </source>
</evidence>
<evidence type="ECO:0000256" key="1">
    <source>
        <dbReference type="ARBA" id="ARBA00004383"/>
    </source>
</evidence>
<dbReference type="Proteomes" id="UP001484239">
    <property type="component" value="Unassembled WGS sequence"/>
</dbReference>
<dbReference type="RefSeq" id="WP_405276733.1">
    <property type="nucleotide sequence ID" value="NZ_CP144380.1"/>
</dbReference>
<dbReference type="PANTHER" id="PTHR33446">
    <property type="entry name" value="PROTEIN TONB-RELATED"/>
    <property type="match status" value="1"/>
</dbReference>
<dbReference type="Pfam" id="PF03544">
    <property type="entry name" value="TonB_C"/>
    <property type="match status" value="1"/>
</dbReference>
<evidence type="ECO:0000256" key="2">
    <source>
        <dbReference type="ARBA" id="ARBA00006555"/>
    </source>
</evidence>
<dbReference type="InterPro" id="IPR051045">
    <property type="entry name" value="TonB-dependent_transducer"/>
</dbReference>
<keyword evidence="14" id="KW-1185">Reference proteome</keyword>
<gene>
    <name evidence="13" type="ORF">WI372_13975</name>
</gene>
<organism evidence="13 14">
    <name type="scientific">Gaopeijia maritima</name>
    <dbReference type="NCBI Taxonomy" id="3119007"/>
    <lineage>
        <taxon>Bacteria</taxon>
        <taxon>Pseudomonadati</taxon>
        <taxon>Gemmatimonadota</taxon>
        <taxon>Longimicrobiia</taxon>
        <taxon>Gaopeijiales</taxon>
        <taxon>Gaopeijiaceae</taxon>
        <taxon>Gaopeijia</taxon>
    </lineage>
</organism>
<keyword evidence="4" id="KW-1003">Cell membrane</keyword>
<keyword evidence="7" id="KW-0653">Protein transport</keyword>
<evidence type="ECO:0000256" key="6">
    <source>
        <dbReference type="ARBA" id="ARBA00022692"/>
    </source>
</evidence>